<reference evidence="2" key="1">
    <citation type="submission" date="2025-08" db="UniProtKB">
        <authorList>
            <consortium name="RefSeq"/>
        </authorList>
    </citation>
    <scope>IDENTIFICATION</scope>
    <source>
        <tissue evidence="2">Gonads</tissue>
    </source>
</reference>
<dbReference type="InParanoid" id="A0A6J2Y3L6"/>
<dbReference type="KEGG" id="soy:115883374"/>
<gene>
    <name evidence="2" type="primary">LOC115883374</name>
</gene>
<dbReference type="GeneID" id="115883374"/>
<protein>
    <submittedName>
        <fullName evidence="2">Uncharacterized protein LOC115883374</fullName>
    </submittedName>
</protein>
<accession>A0A6J2Y3L6</accession>
<proteinExistence type="predicted"/>
<keyword evidence="1" id="KW-1185">Reference proteome</keyword>
<dbReference type="RefSeq" id="XP_030757600.1">
    <property type="nucleotide sequence ID" value="XM_030901740.1"/>
</dbReference>
<organism evidence="1 2">
    <name type="scientific">Sitophilus oryzae</name>
    <name type="common">Rice weevil</name>
    <name type="synonym">Curculio oryzae</name>
    <dbReference type="NCBI Taxonomy" id="7048"/>
    <lineage>
        <taxon>Eukaryota</taxon>
        <taxon>Metazoa</taxon>
        <taxon>Ecdysozoa</taxon>
        <taxon>Arthropoda</taxon>
        <taxon>Hexapoda</taxon>
        <taxon>Insecta</taxon>
        <taxon>Pterygota</taxon>
        <taxon>Neoptera</taxon>
        <taxon>Endopterygota</taxon>
        <taxon>Coleoptera</taxon>
        <taxon>Polyphaga</taxon>
        <taxon>Cucujiformia</taxon>
        <taxon>Curculionidae</taxon>
        <taxon>Dryophthorinae</taxon>
        <taxon>Sitophilus</taxon>
    </lineage>
</organism>
<dbReference type="AlphaFoldDB" id="A0A6J2Y3L6"/>
<name>A0A6J2Y3L6_SITOR</name>
<sequence>MEVVEDKHEDEMFLVSSDTESDYGDENYLFYDENSDTRKEIKDRLSAFDSDTGGMSEVYQERFLPKLKDKTPNFLTWLVDTDLLSSTVSCPNAETDPNCSQYMEFVFAFGLYDSYQLRCRNCLSKESIRKKSIFYGVKCNLRSAIRILYGWVKGVDLEVMSSMLGLDRNIIGTIYNRAAKIALSCLSVSPEFIEFGGENSVVLVDIYPNMLQCPNKLKTCRPILCIAEAESFPQRFWLQELDFWDPQDPEQISKVRKKIIFAITTLVRRGSTLILPNYESMPLPENIEVLKKKYTTIRFMDELMKFASERRPVYPILDTIWKKPVSLCEEAQFYNPGYVSQFLIRNIWNEATGRDSFIMLIIFIVYVTRRKNIEDYL</sequence>
<evidence type="ECO:0000313" key="2">
    <source>
        <dbReference type="RefSeq" id="XP_030757600.1"/>
    </source>
</evidence>
<dbReference type="OrthoDB" id="6226069at2759"/>
<evidence type="ECO:0000313" key="1">
    <source>
        <dbReference type="Proteomes" id="UP000504635"/>
    </source>
</evidence>
<dbReference type="Proteomes" id="UP000504635">
    <property type="component" value="Unplaced"/>
</dbReference>